<dbReference type="SUPFAM" id="SSF52540">
    <property type="entry name" value="P-loop containing nucleoside triphosphate hydrolases"/>
    <property type="match status" value="1"/>
</dbReference>
<dbReference type="InterPro" id="IPR038726">
    <property type="entry name" value="PDDEXK_AddAB-type"/>
</dbReference>
<dbReference type="SUPFAM" id="SSF52980">
    <property type="entry name" value="Restriction endonuclease-like"/>
    <property type="match status" value="1"/>
</dbReference>
<accession>A0A381RJU9</accession>
<dbReference type="InterPro" id="IPR011335">
    <property type="entry name" value="Restrct_endonuc-II-like"/>
</dbReference>
<reference evidence="2" key="1">
    <citation type="submission" date="2018-05" db="EMBL/GenBank/DDBJ databases">
        <authorList>
            <person name="Lanie J.A."/>
            <person name="Ng W.-L."/>
            <person name="Kazmierczak K.M."/>
            <person name="Andrzejewski T.M."/>
            <person name="Davidsen T.M."/>
            <person name="Wayne K.J."/>
            <person name="Tettelin H."/>
            <person name="Glass J.I."/>
            <person name="Rusch D."/>
            <person name="Podicherti R."/>
            <person name="Tsui H.-C.T."/>
            <person name="Winkler M.E."/>
        </authorList>
    </citation>
    <scope>NUCLEOTIDE SEQUENCE</scope>
</reference>
<evidence type="ECO:0000259" key="1">
    <source>
        <dbReference type="Pfam" id="PF12705"/>
    </source>
</evidence>
<dbReference type="AlphaFoldDB" id="A0A381RJU9"/>
<organism evidence="2">
    <name type="scientific">marine metagenome</name>
    <dbReference type="NCBI Taxonomy" id="408172"/>
    <lineage>
        <taxon>unclassified sequences</taxon>
        <taxon>metagenomes</taxon>
        <taxon>ecological metagenomes</taxon>
    </lineage>
</organism>
<gene>
    <name evidence="2" type="ORF">METZ01_LOCUS44455</name>
</gene>
<name>A0A381RJU9_9ZZZZ</name>
<dbReference type="InterPro" id="IPR011604">
    <property type="entry name" value="PDDEXK-like_dom_sf"/>
</dbReference>
<evidence type="ECO:0000313" key="2">
    <source>
        <dbReference type="EMBL" id="SUZ91601.1"/>
    </source>
</evidence>
<proteinExistence type="predicted"/>
<dbReference type="EMBL" id="UINC01001988">
    <property type="protein sequence ID" value="SUZ91601.1"/>
    <property type="molecule type" value="Genomic_DNA"/>
</dbReference>
<dbReference type="Gene3D" id="3.90.320.10">
    <property type="match status" value="1"/>
</dbReference>
<sequence length="892" mass="105100">MEEFIQDHTDIKIADDATDNIVLIYILFEIIQKYQDDGVKVSFEKFYYWGQILLNDFDDIDQSLEDESKIFKFIENQKEIEENFNFLDKENYESIKSFWSKFFPKMTINQKNFHKTWKILLKVYKDFKSELVSKRIGYKGFVYKDFLKQLKKDFIQKKGVNYLFVGFSILSNAEKKILKFFISKFSSMAFWDFDRYYFNDYKQEAGESFREFKEDKILHSTFPKFIPNNFSQVDKMIQTIGVGSQVGQAKILGAVLEKIQKKENFDSNKALILLPNESLLFPVLNSVPKSINKINVTMGFPLSETPLYDLVQIILKVKKNVRVRDYQNFSYFKDILELISHPYTYQYDKDFSDKMIQNLNSKQFIYVPHIYFKGESELLHVIFNSSSDLLDNLLDIIRHFFNKIDLFGQLDKEYFIYFNNLFERLKKTNITFNSPEVLSKLLSQLSKLIKIPFSGEPLSGLQIMGVLESRNLDFDHVFVLSVNEGEFPKKIFNSSFIPFNIRKGFKLRTGDSIDKVYSYLFYRVIQRAKNITFIYNSKSDFGSSGEISRYVKQLELESKYTINHFSSFNDIEVSSDDSIRVEKSDEIINKLKLRFSEKSYMSPSVVKDYIDCSLKFYYNYVANIKEIRPFSDQIDKSEFGILSHNVLELLYKDILKNKDNKVISKNDFFKIKNSVEGAIISVTKKYFKLKSKSQFLVEGQNVILFEIIKDYVSKIISYDEKNAPFKVIDLEGDKKLGYKKQLQLSDDFAINISGFIDRIDEKDGIIRIIDYKTGGDSKKFRDIDSLFSDERKLRNNAVFQLFFYSILYVESRGSDKPIIPGLNNIREINNKDFDYKLVFGGKKIKDIREYLSSFEELLIDKINEIFDKKLFFEQTKDVEICKYCSYKNICNK</sequence>
<dbReference type="InterPro" id="IPR027417">
    <property type="entry name" value="P-loop_NTPase"/>
</dbReference>
<dbReference type="Gene3D" id="3.40.50.300">
    <property type="entry name" value="P-loop containing nucleotide triphosphate hydrolases"/>
    <property type="match status" value="1"/>
</dbReference>
<protein>
    <recommendedName>
        <fullName evidence="1">PD-(D/E)XK endonuclease-like domain-containing protein</fullName>
    </recommendedName>
</protein>
<feature type="domain" description="PD-(D/E)XK endonuclease-like" evidence="1">
    <location>
        <begin position="601"/>
        <end position="891"/>
    </location>
</feature>
<dbReference type="Pfam" id="PF12705">
    <property type="entry name" value="PDDEXK_1"/>
    <property type="match status" value="1"/>
</dbReference>